<dbReference type="GO" id="GO:0042464">
    <property type="term" value="P:dosage compensation by hypoactivation of X chromosome"/>
    <property type="evidence" value="ECO:0007669"/>
    <property type="project" value="EnsemblMetazoa"/>
</dbReference>
<gene>
    <name evidence="2" type="ORF">CAEBREN_31915</name>
</gene>
<sequence length="1241" mass="139318">MSMPTSSNVTGRRKRTAINDDDDEDDDSLTGSTPLRKVRGNKRIKPRDVASSTIMDAVNTHIDDILNKRKVGSANCFEFKSPLELYGIEEMIEAKASIHEMAIVLDGATQVIAFRLDRLLSDVRNVDTALSHGEVARDAEGDQNVAIKVDNRRLKKNMNIADGMSTMGAFLETMALDEADREERERLNPDEDDAIAGETRPDPKANSRDVDYFLKSNVIIEDLVRTISVKRANEFKAALNNNVSRFVSADDTAHDIKDTSVDWLRSNPTFQKATKGSLDNTCNSFHSLNYYGMHSPSGRALILHPRIVDNNTDEFFHPSDVTGSLAKNTCGLLHNALEKKPQVLDNYLMLEVKDRPVVGRYKIMGKETKKSALPLAEAAREKDLANLTFAEMNRPVTADTTIAGSSDMSMLPGQGLPLTRGAMDQTIVLGSSNSVLSRTASTSNKPANEEYIPPSIESLGLEESLIGKVKLDQMKTEELDKIFEEKYMAMKTSDAMETKLWKNGMRAEEWGENDEARMKTDTRNAVLAGVEGWIKATDAWTNYDVVKMIVNREARMQLDEAFAEEPDHKLFPPDVGKSFFLVKSDQYMNSYQVDRHIEMKMFEEELDVMKMFEGENGQSAPLQQIRDEIRVQQQQAADELNRDPDANMLFEDDIEGYDMDFDHDLAAPVEIANNDPANDMDDNGAAANIIFNDDIGNDTHDANAEQDNQRAIEAAALGDRELAELMTTEAPPQLVEPTVEMREEIRNVGKVDNAHWVPPDIADQEKQAAVLAQRKRREKKSKKKATIEDFLGYFRDIPDDELEREMTISKCAKTNDEKSTFLSEQQLYLPSLGSENKPHVAFEMGVLSNSGLFFKKSYGKIRLERTKQQTAEEDIFVEDSKAISNSDCLNWLMTFSGFKCMENLDQIEVPSNEEEIQDYHPQDDYVNDICRKFEVASGQIHKMYPSFHPSKYDGEYGDSEDEFDDSIDRQGTLAKNLDAAKHKRCLAEILRCENLSMPSIQFALDSLTLSNQTMRQNDTNFGAGTSDESVRPSTPSFDADKTLTSVFDYQTPKKLNVTVQDVMKALTELPDYEEVRPSTSDDQPTTSSSSYGTVNTENRKVEIKGCHTLLSLSLSMPTRMGEVVRPSSIVSFLLHIANENSLQIVQDRSKRSWMSDFIVLNHSQSLPRELKMGKIEEQGDFWRRTQDPDAIEGTSSVTNAVFANLMGRPKAVPVRKGKQNLPSTSSAPLQDISEGEEQMEE</sequence>
<evidence type="ECO:0000313" key="2">
    <source>
        <dbReference type="EMBL" id="EGT46630.1"/>
    </source>
</evidence>
<reference evidence="3" key="1">
    <citation type="submission" date="2011-07" db="EMBL/GenBank/DDBJ databases">
        <authorList>
            <consortium name="Caenorhabditis brenneri Sequencing and Analysis Consortium"/>
            <person name="Wilson R.K."/>
        </authorList>
    </citation>
    <scope>NUCLEOTIDE SEQUENCE [LARGE SCALE GENOMIC DNA]</scope>
    <source>
        <strain evidence="3">PB2801</strain>
    </source>
</reference>
<dbReference type="GO" id="GO:0000794">
    <property type="term" value="C:condensed nuclear chromosome"/>
    <property type="evidence" value="ECO:0007669"/>
    <property type="project" value="EnsemblMetazoa"/>
</dbReference>
<feature type="compositionally biased region" description="Low complexity" evidence="1">
    <location>
        <begin position="1077"/>
        <end position="1090"/>
    </location>
</feature>
<protein>
    <submittedName>
        <fullName evidence="2">Uncharacterized protein</fullName>
    </submittedName>
</protein>
<feature type="region of interest" description="Disordered" evidence="1">
    <location>
        <begin position="179"/>
        <end position="204"/>
    </location>
</feature>
<evidence type="ECO:0000256" key="1">
    <source>
        <dbReference type="SAM" id="MobiDB-lite"/>
    </source>
</evidence>
<feature type="compositionally biased region" description="Polar residues" evidence="1">
    <location>
        <begin position="1"/>
        <end position="10"/>
    </location>
</feature>
<evidence type="ECO:0000313" key="3">
    <source>
        <dbReference type="Proteomes" id="UP000008068"/>
    </source>
</evidence>
<feature type="region of interest" description="Disordered" evidence="1">
    <location>
        <begin position="1"/>
        <end position="35"/>
    </location>
</feature>
<name>G0P703_CAEBE</name>
<dbReference type="HOGENOM" id="CLU_007170_0_0_1"/>
<dbReference type="GO" id="GO:0000796">
    <property type="term" value="C:condensin complex"/>
    <property type="evidence" value="ECO:0007669"/>
    <property type="project" value="EnsemblMetazoa"/>
</dbReference>
<dbReference type="Proteomes" id="UP000008068">
    <property type="component" value="Unassembled WGS sequence"/>
</dbReference>
<keyword evidence="3" id="KW-1185">Reference proteome</keyword>
<dbReference type="AlphaFoldDB" id="G0P703"/>
<feature type="compositionally biased region" description="Acidic residues" evidence="1">
    <location>
        <begin position="19"/>
        <end position="28"/>
    </location>
</feature>
<accession>G0P703</accession>
<dbReference type="InParanoid" id="G0P703"/>
<dbReference type="GO" id="GO:0046536">
    <property type="term" value="C:dosage compensation complex"/>
    <property type="evidence" value="ECO:0007669"/>
    <property type="project" value="EnsemblMetazoa"/>
</dbReference>
<feature type="region of interest" description="Disordered" evidence="1">
    <location>
        <begin position="1213"/>
        <end position="1241"/>
    </location>
</feature>
<dbReference type="eggNOG" id="ENOG502TG5K">
    <property type="taxonomic scope" value="Eukaryota"/>
</dbReference>
<dbReference type="EMBL" id="GL380105">
    <property type="protein sequence ID" value="EGT46630.1"/>
    <property type="molecule type" value="Genomic_DNA"/>
</dbReference>
<dbReference type="GO" id="GO:0045144">
    <property type="term" value="P:meiotic sister chromatid segregation"/>
    <property type="evidence" value="ECO:0007669"/>
    <property type="project" value="EnsemblMetazoa"/>
</dbReference>
<feature type="region of interest" description="Disordered" evidence="1">
    <location>
        <begin position="1070"/>
        <end position="1096"/>
    </location>
</feature>
<dbReference type="STRING" id="135651.G0P703"/>
<dbReference type="FunCoup" id="G0P703">
    <property type="interactions" value="1980"/>
</dbReference>
<dbReference type="GO" id="GO:0000070">
    <property type="term" value="P:mitotic sister chromatid segregation"/>
    <property type="evidence" value="ECO:0007669"/>
    <property type="project" value="EnsemblMetazoa"/>
</dbReference>
<organism evidence="3">
    <name type="scientific">Caenorhabditis brenneri</name>
    <name type="common">Nematode worm</name>
    <dbReference type="NCBI Taxonomy" id="135651"/>
    <lineage>
        <taxon>Eukaryota</taxon>
        <taxon>Metazoa</taxon>
        <taxon>Ecdysozoa</taxon>
        <taxon>Nematoda</taxon>
        <taxon>Chromadorea</taxon>
        <taxon>Rhabditida</taxon>
        <taxon>Rhabditina</taxon>
        <taxon>Rhabditomorpha</taxon>
        <taxon>Rhabditoidea</taxon>
        <taxon>Rhabditidae</taxon>
        <taxon>Peloderinae</taxon>
        <taxon>Caenorhabditis</taxon>
    </lineage>
</organism>
<proteinExistence type="predicted"/>
<dbReference type="OrthoDB" id="5790951at2759"/>